<dbReference type="Proteomes" id="UP000887563">
    <property type="component" value="Unplaced"/>
</dbReference>
<evidence type="ECO:0000313" key="2">
    <source>
        <dbReference type="WBParaSite" id="Minc3s00152g06210"/>
    </source>
</evidence>
<evidence type="ECO:0000313" key="1">
    <source>
        <dbReference type="Proteomes" id="UP000887563"/>
    </source>
</evidence>
<accession>A0A914KZS8</accession>
<reference evidence="2" key="1">
    <citation type="submission" date="2022-11" db="UniProtKB">
        <authorList>
            <consortium name="WormBaseParasite"/>
        </authorList>
    </citation>
    <scope>IDENTIFICATION</scope>
</reference>
<sequence>MTDTLIVKTRGILESYSSYTGRNSIYSPSQHFAVVALYCTQKSILLIKTCEGNGELRLNWSSMDNSNDILAKIISRLNEIDMKLSLIMEMFTRGSIIRKNDVASLNVPLAYVHKQESDHSSHSFSGNHQLVSTIMTAAHFAALLQNATSNQHKSSHKRVTLPLASSSTGSVAQSEAFATTIATNYLNSFMNDMIDQSLNSSVLPSLNNLLGPSHLHNPIVKTENGEFCSLKVEASDETDEALLRVEMKQNLSSLESVEHQADNRQTGGTTPSFKGCGGELSNICSPSHSITSIIAKPDNPNQLPSNACGASDFGKADSKLNCYHQRIINNHTQNEYCSDISTENKRELQRCRKSSNKLHSKLKANFSWHRTNKSNSFSSNAASSRSDTMFPDGAVQRAAEKASRSFQSTQPKVFAWQILRESINDNELKNINISLRTFHGETAANLLSRQASKVRVVVEQTMNYFNWNELPDDEQLCNAKMILGHLKNNAKVRNWTLREGRPNRNIHVNPLGSTRVNMDEDKDWNEDNQISPKIVSVLSPSAVTNELDWNAAYAALIQTHTGDLVDILSAASDGHEIHEREQIIESVNEASLKSGQNED</sequence>
<proteinExistence type="predicted"/>
<dbReference type="WBParaSite" id="Minc3s00152g06210">
    <property type="protein sequence ID" value="Minc3s00152g06210"/>
    <property type="gene ID" value="Minc3s00152g06210"/>
</dbReference>
<dbReference type="AlphaFoldDB" id="A0A914KZS8"/>
<name>A0A914KZS8_MELIC</name>
<keyword evidence="1" id="KW-1185">Reference proteome</keyword>
<protein>
    <submittedName>
        <fullName evidence="2">Uncharacterized protein</fullName>
    </submittedName>
</protein>
<organism evidence="1 2">
    <name type="scientific">Meloidogyne incognita</name>
    <name type="common">Southern root-knot nematode worm</name>
    <name type="synonym">Oxyuris incognita</name>
    <dbReference type="NCBI Taxonomy" id="6306"/>
    <lineage>
        <taxon>Eukaryota</taxon>
        <taxon>Metazoa</taxon>
        <taxon>Ecdysozoa</taxon>
        <taxon>Nematoda</taxon>
        <taxon>Chromadorea</taxon>
        <taxon>Rhabditida</taxon>
        <taxon>Tylenchina</taxon>
        <taxon>Tylenchomorpha</taxon>
        <taxon>Tylenchoidea</taxon>
        <taxon>Meloidogynidae</taxon>
        <taxon>Meloidogyninae</taxon>
        <taxon>Meloidogyne</taxon>
        <taxon>Meloidogyne incognita group</taxon>
    </lineage>
</organism>